<accession>A0A916TPP4</accession>
<gene>
    <name evidence="2" type="ORF">GCM10011494_06370</name>
</gene>
<comment type="caution">
    <text evidence="2">The sequence shown here is derived from an EMBL/GenBank/DDBJ whole genome shotgun (WGS) entry which is preliminary data.</text>
</comment>
<dbReference type="Proteomes" id="UP000608154">
    <property type="component" value="Unassembled WGS sequence"/>
</dbReference>
<evidence type="ECO:0008006" key="4">
    <source>
        <dbReference type="Google" id="ProtNLM"/>
    </source>
</evidence>
<proteinExistence type="predicted"/>
<keyword evidence="3" id="KW-1185">Reference proteome</keyword>
<reference evidence="2" key="2">
    <citation type="submission" date="2020-09" db="EMBL/GenBank/DDBJ databases">
        <authorList>
            <person name="Sun Q."/>
            <person name="Zhou Y."/>
        </authorList>
    </citation>
    <scope>NUCLEOTIDE SEQUENCE</scope>
    <source>
        <strain evidence="2">CGMCC 1.15095</strain>
    </source>
</reference>
<reference evidence="2" key="1">
    <citation type="journal article" date="2014" name="Int. J. Syst. Evol. Microbiol.">
        <title>Complete genome sequence of Corynebacterium casei LMG S-19264T (=DSM 44701T), isolated from a smear-ripened cheese.</title>
        <authorList>
            <consortium name="US DOE Joint Genome Institute (JGI-PGF)"/>
            <person name="Walter F."/>
            <person name="Albersmeier A."/>
            <person name="Kalinowski J."/>
            <person name="Ruckert C."/>
        </authorList>
    </citation>
    <scope>NUCLEOTIDE SEQUENCE</scope>
    <source>
        <strain evidence="2">CGMCC 1.15095</strain>
    </source>
</reference>
<organism evidence="2 3">
    <name type="scientific">Novosphingobium endophyticum</name>
    <dbReference type="NCBI Taxonomy" id="1955250"/>
    <lineage>
        <taxon>Bacteria</taxon>
        <taxon>Pseudomonadati</taxon>
        <taxon>Pseudomonadota</taxon>
        <taxon>Alphaproteobacteria</taxon>
        <taxon>Sphingomonadales</taxon>
        <taxon>Sphingomonadaceae</taxon>
        <taxon>Novosphingobium</taxon>
    </lineage>
</organism>
<dbReference type="RefSeq" id="WP_188768344.1">
    <property type="nucleotide sequence ID" value="NZ_BMHK01000003.1"/>
</dbReference>
<dbReference type="AlphaFoldDB" id="A0A916TPP4"/>
<evidence type="ECO:0000256" key="1">
    <source>
        <dbReference type="SAM" id="SignalP"/>
    </source>
</evidence>
<evidence type="ECO:0000313" key="3">
    <source>
        <dbReference type="Proteomes" id="UP000608154"/>
    </source>
</evidence>
<feature type="chain" id="PRO_5037915789" description="META domain-containing protein" evidence="1">
    <location>
        <begin position="20"/>
        <end position="150"/>
    </location>
</feature>
<sequence length="150" mass="15833">MKFLAAILPLALFALGACEARYAPTTDQRDGQLTPSSGDAPAGEVLLPQGEFRVAGADGVDVNLGHAITVSIDDDTIALASQCVTPRWTYNYSGGTLATQAIPDPICDRGRYPAEEAAMAVFDAPKIIMRTPENGWYIAGGGRSITLFSQ</sequence>
<keyword evidence="1" id="KW-0732">Signal</keyword>
<dbReference type="EMBL" id="BMHK01000003">
    <property type="protein sequence ID" value="GGB90725.1"/>
    <property type="molecule type" value="Genomic_DNA"/>
</dbReference>
<name>A0A916TPP4_9SPHN</name>
<evidence type="ECO:0000313" key="2">
    <source>
        <dbReference type="EMBL" id="GGB90725.1"/>
    </source>
</evidence>
<feature type="signal peptide" evidence="1">
    <location>
        <begin position="1"/>
        <end position="19"/>
    </location>
</feature>
<protein>
    <recommendedName>
        <fullName evidence="4">META domain-containing protein</fullName>
    </recommendedName>
</protein>
<dbReference type="PROSITE" id="PS51257">
    <property type="entry name" value="PROKAR_LIPOPROTEIN"/>
    <property type="match status" value="1"/>
</dbReference>